<evidence type="ECO:0000313" key="6">
    <source>
        <dbReference type="EMBL" id="NBR93734.1"/>
    </source>
</evidence>
<evidence type="ECO:0000256" key="3">
    <source>
        <dbReference type="ARBA" id="ARBA00023315"/>
    </source>
</evidence>
<evidence type="ECO:0000256" key="2">
    <source>
        <dbReference type="ARBA" id="ARBA00022679"/>
    </source>
</evidence>
<evidence type="ECO:0000256" key="1">
    <source>
        <dbReference type="ARBA" id="ARBA00013258"/>
    </source>
</evidence>
<dbReference type="InterPro" id="IPR016036">
    <property type="entry name" value="Malonyl_transacylase_ACP-bd"/>
</dbReference>
<dbReference type="Pfam" id="PF00698">
    <property type="entry name" value="Acyl_transf_1"/>
    <property type="match status" value="1"/>
</dbReference>
<keyword evidence="2" id="KW-0808">Transferase</keyword>
<dbReference type="Gene3D" id="2.40.50.100">
    <property type="match status" value="1"/>
</dbReference>
<dbReference type="InterPro" id="IPR050858">
    <property type="entry name" value="Mal-CoA-ACP_Trans/PKS_FabD"/>
</dbReference>
<comment type="caution">
    <text evidence="6">The sequence shown here is derived from an EMBL/GenBank/DDBJ whole genome shotgun (WGS) entry which is preliminary data.</text>
</comment>
<dbReference type="InterPro" id="IPR000089">
    <property type="entry name" value="Biotin_lipoyl"/>
</dbReference>
<gene>
    <name evidence="6" type="ORF">EBT44_02650</name>
</gene>
<feature type="domain" description="Malonyl-CoA:ACP transacylase (MAT)" evidence="5">
    <location>
        <begin position="5"/>
        <end position="308"/>
    </location>
</feature>
<dbReference type="EC" id="2.3.1.39" evidence="1"/>
<dbReference type="GO" id="GO:0005829">
    <property type="term" value="C:cytosol"/>
    <property type="evidence" value="ECO:0007669"/>
    <property type="project" value="TreeGrafter"/>
</dbReference>
<dbReference type="PANTHER" id="PTHR42681">
    <property type="entry name" value="MALONYL-COA-ACYL CARRIER PROTEIN TRANSACYLASE, MITOCHONDRIAL"/>
    <property type="match status" value="1"/>
</dbReference>
<dbReference type="Gene3D" id="3.40.366.10">
    <property type="entry name" value="Malonyl-Coenzyme A Acyl Carrier Protein, domain 2"/>
    <property type="match status" value="1"/>
</dbReference>
<dbReference type="Pfam" id="PF00364">
    <property type="entry name" value="Biotin_lipoyl"/>
    <property type="match status" value="1"/>
</dbReference>
<dbReference type="SUPFAM" id="SSF51230">
    <property type="entry name" value="Single hybrid motif"/>
    <property type="match status" value="1"/>
</dbReference>
<accession>A0A965GC40</accession>
<organism evidence="6 7">
    <name type="scientific">Candidatus Fonsibacter lacus</name>
    <dbReference type="NCBI Taxonomy" id="2576439"/>
    <lineage>
        <taxon>Bacteria</taxon>
        <taxon>Pseudomonadati</taxon>
        <taxon>Pseudomonadota</taxon>
        <taxon>Alphaproteobacteria</taxon>
        <taxon>Candidatus Pelagibacterales</taxon>
        <taxon>Candidatus Pelagibacterales incertae sedis</taxon>
        <taxon>Candidatus Fonsibacter</taxon>
    </lineage>
</organism>
<dbReference type="SMART" id="SM00827">
    <property type="entry name" value="PKS_AT"/>
    <property type="match status" value="1"/>
</dbReference>
<dbReference type="InterPro" id="IPR001227">
    <property type="entry name" value="Ac_transferase_dom_sf"/>
</dbReference>
<name>A0A965GC40_9PROT</name>
<keyword evidence="3 6" id="KW-0012">Acyltransferase</keyword>
<dbReference type="GO" id="GO:0006633">
    <property type="term" value="P:fatty acid biosynthetic process"/>
    <property type="evidence" value="ECO:0007669"/>
    <property type="project" value="TreeGrafter"/>
</dbReference>
<dbReference type="EMBL" id="RFXN01000021">
    <property type="protein sequence ID" value="NBR93734.1"/>
    <property type="molecule type" value="Genomic_DNA"/>
</dbReference>
<comment type="catalytic activity">
    <reaction evidence="4">
        <text>holo-[ACP] + malonyl-CoA = malonyl-[ACP] + CoA</text>
        <dbReference type="Rhea" id="RHEA:41792"/>
        <dbReference type="Rhea" id="RHEA-COMP:9623"/>
        <dbReference type="Rhea" id="RHEA-COMP:9685"/>
        <dbReference type="ChEBI" id="CHEBI:57287"/>
        <dbReference type="ChEBI" id="CHEBI:57384"/>
        <dbReference type="ChEBI" id="CHEBI:64479"/>
        <dbReference type="ChEBI" id="CHEBI:78449"/>
        <dbReference type="EC" id="2.3.1.39"/>
    </reaction>
</comment>
<dbReference type="SUPFAM" id="SSF55048">
    <property type="entry name" value="Probable ACP-binding domain of malonyl-CoA ACP transacylase"/>
    <property type="match status" value="1"/>
</dbReference>
<dbReference type="SUPFAM" id="SSF52151">
    <property type="entry name" value="FabD/lysophospholipase-like"/>
    <property type="match status" value="1"/>
</dbReference>
<dbReference type="PANTHER" id="PTHR42681:SF1">
    <property type="entry name" value="MALONYL-COA-ACYL CARRIER PROTEIN TRANSACYLASE, MITOCHONDRIAL"/>
    <property type="match status" value="1"/>
</dbReference>
<evidence type="ECO:0000256" key="4">
    <source>
        <dbReference type="ARBA" id="ARBA00048462"/>
    </source>
</evidence>
<evidence type="ECO:0000313" key="7">
    <source>
        <dbReference type="Proteomes" id="UP000740727"/>
    </source>
</evidence>
<dbReference type="InterPro" id="IPR016035">
    <property type="entry name" value="Acyl_Trfase/lysoPLipase"/>
</dbReference>
<evidence type="ECO:0000259" key="5">
    <source>
        <dbReference type="SMART" id="SM00827"/>
    </source>
</evidence>
<dbReference type="Proteomes" id="UP000740727">
    <property type="component" value="Unassembled WGS sequence"/>
</dbReference>
<sequence>MLALLAPGQGAQTPGFLKPWLEAPRAKELLTWWSAVAGVDLLRLGTTADAEEMKATENAQPLLVAAGLLGALAIFPHPSDAFGKVGVVAGHSVGEFTAAAGARAITAESAMVLVRERGLAMAKASAKAPTGMSALLGGEREEILTALRANHLVAANENGAGQIVAAGLLDDLQRVEANPPEGVRVRPLAVAGAFHTSYMESAHEHLAQFARSVSVRDPRTRVLSNGDGAVVHSGREILDRMISQISRPVRWDLCMKTMGELGVTAVIEVPPAGTLVGLIKRALPNVETVALKTPEDIPAAMDLIARHGFPSELSDNPTWRMIVAPFSGKFSNTEVKIGDEVQAGRIIGIVSNRQESVDLISDHGGTIIEFMVEDGDPVSPGQPIARLHPQGHGAH</sequence>
<dbReference type="AlphaFoldDB" id="A0A965GC40"/>
<dbReference type="CDD" id="cd06850">
    <property type="entry name" value="biotinyl_domain"/>
    <property type="match status" value="1"/>
</dbReference>
<proteinExistence type="predicted"/>
<reference evidence="6" key="1">
    <citation type="submission" date="2018-10" db="EMBL/GenBank/DDBJ databases">
        <title>Iterative Subtractive Binning of Freshwater Chronoseries Metagenomes Recovers Nearly Complete Genomes from over Four Hundred Novel Species.</title>
        <authorList>
            <person name="Rodriguez-R L.M."/>
            <person name="Tsementzi D."/>
            <person name="Luo C."/>
            <person name="Konstantinidis K.T."/>
        </authorList>
    </citation>
    <scope>NUCLEOTIDE SEQUENCE</scope>
    <source>
        <strain evidence="6">WB5_2A_028</strain>
    </source>
</reference>
<dbReference type="InterPro" id="IPR011053">
    <property type="entry name" value="Single_hybrid_motif"/>
</dbReference>
<dbReference type="InterPro" id="IPR014043">
    <property type="entry name" value="Acyl_transferase_dom"/>
</dbReference>
<protein>
    <recommendedName>
        <fullName evidence="1">[acyl-carrier-protein] S-malonyltransferase</fullName>
        <ecNumber evidence="1">2.3.1.39</ecNumber>
    </recommendedName>
</protein>
<dbReference type="Gene3D" id="3.30.70.250">
    <property type="entry name" value="Malonyl-CoA ACP transacylase, ACP-binding"/>
    <property type="match status" value="1"/>
</dbReference>
<dbReference type="GO" id="GO:0004314">
    <property type="term" value="F:[acyl-carrier-protein] S-malonyltransferase activity"/>
    <property type="evidence" value="ECO:0007669"/>
    <property type="project" value="UniProtKB-EC"/>
</dbReference>